<evidence type="ECO:0000313" key="2">
    <source>
        <dbReference type="EMBL" id="RRT37708.1"/>
    </source>
</evidence>
<gene>
    <name evidence="2" type="ORF">B296_00038607</name>
</gene>
<feature type="region of interest" description="Disordered" evidence="1">
    <location>
        <begin position="128"/>
        <end position="317"/>
    </location>
</feature>
<protein>
    <submittedName>
        <fullName evidence="2">Uncharacterized protein</fullName>
    </submittedName>
</protein>
<dbReference type="EMBL" id="AMZH03021974">
    <property type="protein sequence ID" value="RRT37708.1"/>
    <property type="molecule type" value="Genomic_DNA"/>
</dbReference>
<proteinExistence type="predicted"/>
<feature type="compositionally biased region" description="Basic and acidic residues" evidence="1">
    <location>
        <begin position="157"/>
        <end position="177"/>
    </location>
</feature>
<name>A0A426XE03_ENSVE</name>
<feature type="non-terminal residue" evidence="2">
    <location>
        <position position="1"/>
    </location>
</feature>
<evidence type="ECO:0000313" key="3">
    <source>
        <dbReference type="Proteomes" id="UP000287651"/>
    </source>
</evidence>
<feature type="compositionally biased region" description="Polar residues" evidence="1">
    <location>
        <begin position="188"/>
        <end position="197"/>
    </location>
</feature>
<evidence type="ECO:0000256" key="1">
    <source>
        <dbReference type="SAM" id="MobiDB-lite"/>
    </source>
</evidence>
<feature type="compositionally biased region" description="Low complexity" evidence="1">
    <location>
        <begin position="140"/>
        <end position="155"/>
    </location>
</feature>
<reference evidence="2 3" key="1">
    <citation type="journal article" date="2014" name="Agronomy (Basel)">
        <title>A Draft Genome Sequence for Ensete ventricosum, the Drought-Tolerant Tree Against Hunger.</title>
        <authorList>
            <person name="Harrison J."/>
            <person name="Moore K.A."/>
            <person name="Paszkiewicz K."/>
            <person name="Jones T."/>
            <person name="Grant M."/>
            <person name="Ambacheew D."/>
            <person name="Muzemil S."/>
            <person name="Studholme D.J."/>
        </authorList>
    </citation>
    <scope>NUCLEOTIDE SEQUENCE [LARGE SCALE GENOMIC DNA]</scope>
</reference>
<comment type="caution">
    <text evidence="2">The sequence shown here is derived from an EMBL/GenBank/DDBJ whole genome shotgun (WGS) entry which is preliminary data.</text>
</comment>
<organism evidence="2 3">
    <name type="scientific">Ensete ventricosum</name>
    <name type="common">Abyssinian banana</name>
    <name type="synonym">Musa ensete</name>
    <dbReference type="NCBI Taxonomy" id="4639"/>
    <lineage>
        <taxon>Eukaryota</taxon>
        <taxon>Viridiplantae</taxon>
        <taxon>Streptophyta</taxon>
        <taxon>Embryophyta</taxon>
        <taxon>Tracheophyta</taxon>
        <taxon>Spermatophyta</taxon>
        <taxon>Magnoliopsida</taxon>
        <taxon>Liliopsida</taxon>
        <taxon>Zingiberales</taxon>
        <taxon>Musaceae</taxon>
        <taxon>Ensete</taxon>
    </lineage>
</organism>
<dbReference type="AlphaFoldDB" id="A0A426XE03"/>
<sequence length="317" mass="34144">TLLMSMPMQQKFFVPLLDVPLQRFQLKFAAQGRSAPKVQRTGTLGTLLYHMSVCLATISAEGRLPPRIGNVGHMTRIANKLMQLANSKHIIQTHLQDAYFDNESAEVISSLSLGDDQDSSQITNSNLFASENGRGVTDCSNDSLASSSPKSSVTSPHLDEPDKVVIGENKDPSDRETSLQVTDPGATSGESEATISENGPVDEPREDTSNSIESKGDRPLGWIEWRETSRSDMPGVEPTADVPNGQLRMDKDMDEAAVDADEHWPSSVDADGQGREIGVLPGSTNIPAAKLPESSKGNPCEDLPEPLAFSTVENTGK</sequence>
<feature type="compositionally biased region" description="Basic and acidic residues" evidence="1">
    <location>
        <begin position="202"/>
        <end position="230"/>
    </location>
</feature>
<accession>A0A426XE03</accession>
<dbReference type="Proteomes" id="UP000287651">
    <property type="component" value="Unassembled WGS sequence"/>
</dbReference>